<reference evidence="6" key="1">
    <citation type="submission" date="2011-02" db="EMBL/GenBank/DDBJ databases">
        <title>The complete genome of Planctomyces brasiliensis DSM 5305.</title>
        <authorList>
            <person name="Lucas S."/>
            <person name="Copeland A."/>
            <person name="Lapidus A."/>
            <person name="Bruce D."/>
            <person name="Goodwin L."/>
            <person name="Pitluck S."/>
            <person name="Kyrpides N."/>
            <person name="Mavromatis K."/>
            <person name="Pagani I."/>
            <person name="Ivanova N."/>
            <person name="Ovchinnikova G."/>
            <person name="Lu M."/>
            <person name="Detter J.C."/>
            <person name="Han C."/>
            <person name="Land M."/>
            <person name="Hauser L."/>
            <person name="Markowitz V."/>
            <person name="Cheng J.-F."/>
            <person name="Hugenholtz P."/>
            <person name="Woyke T."/>
            <person name="Wu D."/>
            <person name="Tindall B."/>
            <person name="Pomrenke H.G."/>
            <person name="Brambilla E."/>
            <person name="Klenk H.-P."/>
            <person name="Eisen J.A."/>
        </authorList>
    </citation>
    <scope>NUCLEOTIDE SEQUENCE [LARGE SCALE GENOMIC DNA]</scope>
    <source>
        <strain evidence="6">ATCC 49424 / DSM 5305 / JCM 21570 / NBRC 103401 / IFAM 1448</strain>
    </source>
</reference>
<evidence type="ECO:0000256" key="3">
    <source>
        <dbReference type="ARBA" id="ARBA00022679"/>
    </source>
</evidence>
<sequence length="418" mass="46759">MFCGSCMQDNALARALMQSDCEVSLIPTYTPLRLDQEDVSEKRIFLGGINLYLDNAIPGWRYLPRILVSWLDRPGVLRWATQRGIENDASKLGAMTLAMLQGSHGAMRREYAELVHYLVSLRPDAILFSNALLSGVLPLLRESYSGPVFCLLQGDDIFLDQLPQKFHDRVLEQLRENSKQFDLFLTHSRFYADYISNYIGLPRDKFEQLPLAIDTTIAEPQKQDYESQGRPVRVGYFARIAPEKGLLELAAAAAALHTEGLDIEVHAGGYFGPAHKDYMDQIHKAAESLGDRFHYIGSPDTDAQKRQFLKTMDLLCVPVNFEEPKGLYALEAMSQGVPVVLPQRGGLTELVADTGSGLTYSQQDPEGLKNALRRLILSAEERHQFGQAGVQAVRERHSTQAAASHLLNICRKHQTTNS</sequence>
<evidence type="ECO:0000313" key="5">
    <source>
        <dbReference type="EMBL" id="ADY60395.1"/>
    </source>
</evidence>
<dbReference type="EMBL" id="CP002546">
    <property type="protein sequence ID" value="ADY60395.1"/>
    <property type="molecule type" value="Genomic_DNA"/>
</dbReference>
<evidence type="ECO:0000256" key="1">
    <source>
        <dbReference type="ARBA" id="ARBA00009481"/>
    </source>
</evidence>
<keyword evidence="3 5" id="KW-0808">Transferase</keyword>
<dbReference type="AlphaFoldDB" id="F0STD3"/>
<dbReference type="GO" id="GO:0016757">
    <property type="term" value="F:glycosyltransferase activity"/>
    <property type="evidence" value="ECO:0007669"/>
    <property type="project" value="UniProtKB-KW"/>
</dbReference>
<keyword evidence="2" id="KW-0328">Glycosyltransferase</keyword>
<dbReference type="Pfam" id="PF00534">
    <property type="entry name" value="Glycos_transf_1"/>
    <property type="match status" value="1"/>
</dbReference>
<comment type="similarity">
    <text evidence="1">Belongs to the glycosyltransferase group 1 family. Glycosyltransferase 4 subfamily.</text>
</comment>
<dbReference type="PANTHER" id="PTHR12526">
    <property type="entry name" value="GLYCOSYLTRANSFERASE"/>
    <property type="match status" value="1"/>
</dbReference>
<name>F0STD3_RUBBR</name>
<gene>
    <name evidence="5" type="ordered locus">Plabr_2796</name>
</gene>
<protein>
    <submittedName>
        <fullName evidence="5">Glycosyl transferase group 1</fullName>
    </submittedName>
</protein>
<keyword evidence="6" id="KW-1185">Reference proteome</keyword>
<proteinExistence type="inferred from homology"/>
<organism evidence="5 6">
    <name type="scientific">Rubinisphaera brasiliensis (strain ATCC 49424 / DSM 5305 / JCM 21570 / IAM 15109 / NBRC 103401 / IFAM 1448)</name>
    <name type="common">Planctomyces brasiliensis</name>
    <dbReference type="NCBI Taxonomy" id="756272"/>
    <lineage>
        <taxon>Bacteria</taxon>
        <taxon>Pseudomonadati</taxon>
        <taxon>Planctomycetota</taxon>
        <taxon>Planctomycetia</taxon>
        <taxon>Planctomycetales</taxon>
        <taxon>Planctomycetaceae</taxon>
        <taxon>Rubinisphaera</taxon>
    </lineage>
</organism>
<evidence type="ECO:0000259" key="4">
    <source>
        <dbReference type="Pfam" id="PF00534"/>
    </source>
</evidence>
<dbReference type="InterPro" id="IPR001296">
    <property type="entry name" value="Glyco_trans_1"/>
</dbReference>
<dbReference type="PANTHER" id="PTHR12526:SF640">
    <property type="entry name" value="COLANIC ACID BIOSYNTHESIS GLYCOSYLTRANSFERASE WCAL-RELATED"/>
    <property type="match status" value="1"/>
</dbReference>
<dbReference type="Gene3D" id="3.40.50.2000">
    <property type="entry name" value="Glycogen Phosphorylase B"/>
    <property type="match status" value="2"/>
</dbReference>
<evidence type="ECO:0000313" key="6">
    <source>
        <dbReference type="Proteomes" id="UP000006860"/>
    </source>
</evidence>
<accession>F0STD3</accession>
<dbReference type="Proteomes" id="UP000006860">
    <property type="component" value="Chromosome"/>
</dbReference>
<evidence type="ECO:0000256" key="2">
    <source>
        <dbReference type="ARBA" id="ARBA00022676"/>
    </source>
</evidence>
<dbReference type="eggNOG" id="COG0438">
    <property type="taxonomic scope" value="Bacteria"/>
</dbReference>
<dbReference type="KEGG" id="pbs:Plabr_2796"/>
<feature type="domain" description="Glycosyl transferase family 1" evidence="4">
    <location>
        <begin position="221"/>
        <end position="389"/>
    </location>
</feature>
<dbReference type="STRING" id="756272.Plabr_2796"/>
<dbReference type="HOGENOM" id="CLU_049166_0_0_0"/>
<dbReference type="CDD" id="cd03801">
    <property type="entry name" value="GT4_PimA-like"/>
    <property type="match status" value="1"/>
</dbReference>
<dbReference type="SUPFAM" id="SSF53756">
    <property type="entry name" value="UDP-Glycosyltransferase/glycogen phosphorylase"/>
    <property type="match status" value="1"/>
</dbReference>